<dbReference type="AlphaFoldDB" id="A0A1H3NZ00"/>
<dbReference type="STRING" id="405436.SAMN05444365_104237"/>
<dbReference type="SUPFAM" id="SSF54427">
    <property type="entry name" value="NTF2-like"/>
    <property type="match status" value="1"/>
</dbReference>
<dbReference type="PANTHER" id="PTHR33747">
    <property type="entry name" value="UPF0225 PROTEIN SCO1677"/>
    <property type="match status" value="1"/>
</dbReference>
<comment type="similarity">
    <text evidence="1">Belongs to the UPF0225 family.</text>
</comment>
<dbReference type="InterPro" id="IPR032710">
    <property type="entry name" value="NTF2-like_dom_sf"/>
</dbReference>
<dbReference type="InterPro" id="IPR023006">
    <property type="entry name" value="YchJ-like"/>
</dbReference>
<feature type="region of interest" description="Disordered" evidence="2">
    <location>
        <begin position="1"/>
        <end position="21"/>
    </location>
</feature>
<reference evidence="5" key="1">
    <citation type="submission" date="2016-10" db="EMBL/GenBank/DDBJ databases">
        <authorList>
            <person name="Varghese N."/>
            <person name="Submissions S."/>
        </authorList>
    </citation>
    <scope>NUCLEOTIDE SEQUENCE [LARGE SCALE GENOMIC DNA]</scope>
    <source>
        <strain evidence="5">DSM 45245</strain>
    </source>
</reference>
<name>A0A1H3NZ00_9ACTN</name>
<protein>
    <recommendedName>
        <fullName evidence="1">UPF0225 protein SAMN05444365_104237</fullName>
    </recommendedName>
</protein>
<proteinExistence type="inferred from homology"/>
<dbReference type="InterPro" id="IPR048469">
    <property type="entry name" value="YchJ-like_M"/>
</dbReference>
<dbReference type="Pfam" id="PF17775">
    <property type="entry name" value="YchJ_M-like"/>
    <property type="match status" value="1"/>
</dbReference>
<evidence type="ECO:0000256" key="1">
    <source>
        <dbReference type="HAMAP-Rule" id="MF_00612"/>
    </source>
</evidence>
<feature type="domain" description="YchJ-like middle NTF2-like" evidence="3">
    <location>
        <begin position="44"/>
        <end position="138"/>
    </location>
</feature>
<accession>A0A1H3NZ00</accession>
<sequence length="143" mass="16095">MRVAKRSARRSAADDATRSCPCGTGEAYRECCGRLHRGETTAASAEQLMRSRFSAYAVGDTGYLLRSWHSSTRPRHLTLDPQQRWTRLDILDADRGGLFDTTGTVEFRAHYRETGRSGTLHERSRFVREEGRWVYLDAAPGAG</sequence>
<evidence type="ECO:0000256" key="2">
    <source>
        <dbReference type="SAM" id="MobiDB-lite"/>
    </source>
</evidence>
<gene>
    <name evidence="4" type="ORF">SAMN05444365_104237</name>
</gene>
<evidence type="ECO:0000313" key="4">
    <source>
        <dbReference type="EMBL" id="SDY94011.1"/>
    </source>
</evidence>
<keyword evidence="5" id="KW-1185">Reference proteome</keyword>
<evidence type="ECO:0000259" key="3">
    <source>
        <dbReference type="Pfam" id="PF17775"/>
    </source>
</evidence>
<dbReference type="PANTHER" id="PTHR33747:SF1">
    <property type="entry name" value="ADENYLATE CYCLASE-ASSOCIATED CAP C-TERMINAL DOMAIN-CONTAINING PROTEIN"/>
    <property type="match status" value="1"/>
</dbReference>
<dbReference type="EMBL" id="FNPH01000004">
    <property type="protein sequence ID" value="SDY94011.1"/>
    <property type="molecule type" value="Genomic_DNA"/>
</dbReference>
<evidence type="ECO:0000313" key="5">
    <source>
        <dbReference type="Proteomes" id="UP000242415"/>
    </source>
</evidence>
<organism evidence="4 5">
    <name type="scientific">Micromonospora pattaloongensis</name>
    <dbReference type="NCBI Taxonomy" id="405436"/>
    <lineage>
        <taxon>Bacteria</taxon>
        <taxon>Bacillati</taxon>
        <taxon>Actinomycetota</taxon>
        <taxon>Actinomycetes</taxon>
        <taxon>Micromonosporales</taxon>
        <taxon>Micromonosporaceae</taxon>
        <taxon>Micromonospora</taxon>
    </lineage>
</organism>
<dbReference type="Proteomes" id="UP000242415">
    <property type="component" value="Unassembled WGS sequence"/>
</dbReference>
<dbReference type="HAMAP" id="MF_00612">
    <property type="entry name" value="UPF0225"/>
    <property type="match status" value="1"/>
</dbReference>
<dbReference type="Gene3D" id="3.10.450.50">
    <property type="match status" value="1"/>
</dbReference>